<dbReference type="Proteomes" id="UP001433508">
    <property type="component" value="Unassembled WGS sequence"/>
</dbReference>
<evidence type="ECO:0000313" key="2">
    <source>
        <dbReference type="Proteomes" id="UP001433508"/>
    </source>
</evidence>
<reference evidence="2" key="1">
    <citation type="journal article" date="2024" name="Front. Bioeng. Biotechnol.">
        <title>Genome-scale model development and genomic sequencing of the oleaginous clade Lipomyces.</title>
        <authorList>
            <person name="Czajka J.J."/>
            <person name="Han Y."/>
            <person name="Kim J."/>
            <person name="Mondo S.J."/>
            <person name="Hofstad B.A."/>
            <person name="Robles A."/>
            <person name="Haridas S."/>
            <person name="Riley R."/>
            <person name="LaButti K."/>
            <person name="Pangilinan J."/>
            <person name="Andreopoulos W."/>
            <person name="Lipzen A."/>
            <person name="Yan J."/>
            <person name="Wang M."/>
            <person name="Ng V."/>
            <person name="Grigoriev I.V."/>
            <person name="Spatafora J.W."/>
            <person name="Magnuson J.K."/>
            <person name="Baker S.E."/>
            <person name="Pomraning K.R."/>
        </authorList>
    </citation>
    <scope>NUCLEOTIDE SEQUENCE [LARGE SCALE GENOMIC DNA]</scope>
    <source>
        <strain evidence="2">CBS 7786</strain>
    </source>
</reference>
<organism evidence="1 2">
    <name type="scientific">Lipomyces kononenkoae</name>
    <name type="common">Yeast</name>
    <dbReference type="NCBI Taxonomy" id="34357"/>
    <lineage>
        <taxon>Eukaryota</taxon>
        <taxon>Fungi</taxon>
        <taxon>Dikarya</taxon>
        <taxon>Ascomycota</taxon>
        <taxon>Saccharomycotina</taxon>
        <taxon>Lipomycetes</taxon>
        <taxon>Lipomycetales</taxon>
        <taxon>Lipomycetaceae</taxon>
        <taxon>Lipomyces</taxon>
    </lineage>
</organism>
<dbReference type="EMBL" id="MU971436">
    <property type="protein sequence ID" value="KAK9235020.1"/>
    <property type="molecule type" value="Genomic_DNA"/>
</dbReference>
<comment type="caution">
    <text evidence="1">The sequence shown here is derived from an EMBL/GenBank/DDBJ whole genome shotgun (WGS) entry which is preliminary data.</text>
</comment>
<accession>A0ACC3STP9</accession>
<name>A0ACC3STP9_LIPKO</name>
<proteinExistence type="predicted"/>
<keyword evidence="2" id="KW-1185">Reference proteome</keyword>
<sequence length="221" mass="23333">MKFLSLTTLATLATFATTAVAAPESVYLKVKSNDSTIDGQGLSSIHEGAAINYVFLGGASELLAYESSNNTIYDPYIYPPYPFYLQLLDSVVIVAVGLSDNVEQFRVDSNNYLTVNGSENVFYAAKNTSDPYDYSAYSYQALYFADKSAAPEGAIPFRILVEPAAASTTSSVEATTTSAKPSIATAVYTNATTTTSKNSTATSTSTTSTSPAHFTGAATVN</sequence>
<feature type="non-terminal residue" evidence="1">
    <location>
        <position position="221"/>
    </location>
</feature>
<evidence type="ECO:0000313" key="1">
    <source>
        <dbReference type="EMBL" id="KAK9235020.1"/>
    </source>
</evidence>
<protein>
    <submittedName>
        <fullName evidence="1">Uncharacterized protein</fullName>
    </submittedName>
</protein>
<gene>
    <name evidence="1" type="ORF">V1525DRAFT_411264</name>
</gene>